<dbReference type="Proteomes" id="UP000287156">
    <property type="component" value="Unassembled WGS sequence"/>
</dbReference>
<gene>
    <name evidence="7" type="ORF">D4T97_005745</name>
</gene>
<accession>A0A429Y4I3</accession>
<evidence type="ECO:0000256" key="2">
    <source>
        <dbReference type="ARBA" id="ARBA00007441"/>
    </source>
</evidence>
<evidence type="ECO:0000256" key="4">
    <source>
        <dbReference type="ARBA" id="ARBA00022679"/>
    </source>
</evidence>
<evidence type="ECO:0000256" key="5">
    <source>
        <dbReference type="ARBA" id="ARBA00022898"/>
    </source>
</evidence>
<dbReference type="NCBIfam" id="NF004854">
    <property type="entry name" value="PRK06207.1"/>
    <property type="match status" value="1"/>
</dbReference>
<dbReference type="Gene3D" id="3.40.640.10">
    <property type="entry name" value="Type I PLP-dependent aspartate aminotransferase-like (Major domain)"/>
    <property type="match status" value="1"/>
</dbReference>
<keyword evidence="5" id="KW-0663">Pyridoxal phosphate</keyword>
<evidence type="ECO:0000256" key="3">
    <source>
        <dbReference type="ARBA" id="ARBA00022576"/>
    </source>
</evidence>
<dbReference type="GO" id="GO:0008483">
    <property type="term" value="F:transaminase activity"/>
    <property type="evidence" value="ECO:0007669"/>
    <property type="project" value="UniProtKB-KW"/>
</dbReference>
<keyword evidence="4" id="KW-0808">Transferase</keyword>
<dbReference type="Pfam" id="PF00155">
    <property type="entry name" value="Aminotran_1_2"/>
    <property type="match status" value="1"/>
</dbReference>
<dbReference type="Gene3D" id="3.90.1150.10">
    <property type="entry name" value="Aspartate Aminotransferase, domain 1"/>
    <property type="match status" value="1"/>
</dbReference>
<dbReference type="InterPro" id="IPR015421">
    <property type="entry name" value="PyrdxlP-dep_Trfase_major"/>
</dbReference>
<reference evidence="7" key="1">
    <citation type="submission" date="2018-12" db="EMBL/GenBank/DDBJ databases">
        <authorList>
            <person name="Sun L."/>
            <person name="Chen Z."/>
        </authorList>
    </citation>
    <scope>NUCLEOTIDE SEQUENCE [LARGE SCALE GENOMIC DNA]</scope>
    <source>
        <strain evidence="7">3-2-2</strain>
    </source>
</reference>
<comment type="caution">
    <text evidence="7">The sequence shown here is derived from an EMBL/GenBank/DDBJ whole genome shotgun (WGS) entry which is preliminary data.</text>
</comment>
<keyword evidence="3 7" id="KW-0032">Aminotransferase</keyword>
<dbReference type="CDD" id="cd00609">
    <property type="entry name" value="AAT_like"/>
    <property type="match status" value="1"/>
</dbReference>
<dbReference type="InterPro" id="IPR004839">
    <property type="entry name" value="Aminotransferase_I/II_large"/>
</dbReference>
<evidence type="ECO:0000313" key="8">
    <source>
        <dbReference type="Proteomes" id="UP000287156"/>
    </source>
</evidence>
<dbReference type="GO" id="GO:0006520">
    <property type="term" value="P:amino acid metabolic process"/>
    <property type="evidence" value="ECO:0007669"/>
    <property type="project" value="InterPro"/>
</dbReference>
<proteinExistence type="inferred from homology"/>
<feature type="domain" description="Aminotransferase class I/classII large" evidence="6">
    <location>
        <begin position="71"/>
        <end position="396"/>
    </location>
</feature>
<dbReference type="EMBL" id="QYTV02000002">
    <property type="protein sequence ID" value="RST76277.1"/>
    <property type="molecule type" value="Genomic_DNA"/>
</dbReference>
<dbReference type="InterPro" id="IPR015424">
    <property type="entry name" value="PyrdxlP-dep_Trfase"/>
</dbReference>
<dbReference type="RefSeq" id="WP_126048619.1">
    <property type="nucleotide sequence ID" value="NZ_QYTV02000002.1"/>
</dbReference>
<dbReference type="PANTHER" id="PTHR46383">
    <property type="entry name" value="ASPARTATE AMINOTRANSFERASE"/>
    <property type="match status" value="1"/>
</dbReference>
<comment type="similarity">
    <text evidence="2">Belongs to the class-I pyridoxal-phosphate-dependent aminotransferase family.</text>
</comment>
<keyword evidence="8" id="KW-1185">Reference proteome</keyword>
<evidence type="ECO:0000259" key="6">
    <source>
        <dbReference type="Pfam" id="PF00155"/>
    </source>
</evidence>
<evidence type="ECO:0000313" key="7">
    <source>
        <dbReference type="EMBL" id="RST76277.1"/>
    </source>
</evidence>
<evidence type="ECO:0000256" key="1">
    <source>
        <dbReference type="ARBA" id="ARBA00001933"/>
    </source>
</evidence>
<dbReference type="PANTHER" id="PTHR46383:SF1">
    <property type="entry name" value="ASPARTATE AMINOTRANSFERASE"/>
    <property type="match status" value="1"/>
</dbReference>
<comment type="cofactor">
    <cofactor evidence="1">
        <name>pyridoxal 5'-phosphate</name>
        <dbReference type="ChEBI" id="CHEBI:597326"/>
    </cofactor>
</comment>
<dbReference type="AlphaFoldDB" id="A0A429Y4I3"/>
<dbReference type="SUPFAM" id="SSF53383">
    <property type="entry name" value="PLP-dependent transferases"/>
    <property type="match status" value="1"/>
</dbReference>
<dbReference type="InterPro" id="IPR015422">
    <property type="entry name" value="PyrdxlP-dep_Trfase_small"/>
</dbReference>
<dbReference type="OrthoDB" id="9802328at2"/>
<protein>
    <submittedName>
        <fullName evidence="7">Aminotransferase class I/II-fold pyridoxal phosphate-dependent enzyme</fullName>
    </submittedName>
</protein>
<dbReference type="InterPro" id="IPR050596">
    <property type="entry name" value="AspAT/PAT-like"/>
</dbReference>
<name>A0A429Y4I3_9BACI</name>
<sequence>MNYLLEEKFSKIGAEHAPGQEGRQNIDEIQLRGEKIEGKPVDFSHGDVDAFEPIPGTLDIFIEGVHVGGKQAYTEYRGSEAIRKNVAKKLSNFTGTTIDPEQNFIITPGTQGALFLAMGSWVYRGDKVAIVAPDYFANRKLVEFFDGEAVPVQLDYLQTTTCAGLDLTQLEEAFNSGVKLFLFSNPNNPTGVIYSPDEIREIAELAEKYGAKVIVDQLYSRQIFEGRTYTHLCAQNTIDPENVITIMGPSKTESLSGYRLGVAFGSANIIGRMEKLQAIVSLRAGGYSQAVLKSWFAEPEGWMTKRISEHQAIRDNLIDKLRASGYFQLRTTEAGSYLFPRIPKLDVSISQFVKILRLQAAVTVTPGTEFGSQFTDSFRINFSQDHAAAEGAIERIIKVVEEYRK</sequence>
<organism evidence="7 8">
    <name type="scientific">Siminovitchia acidinfaciens</name>
    <dbReference type="NCBI Taxonomy" id="2321395"/>
    <lineage>
        <taxon>Bacteria</taxon>
        <taxon>Bacillati</taxon>
        <taxon>Bacillota</taxon>
        <taxon>Bacilli</taxon>
        <taxon>Bacillales</taxon>
        <taxon>Bacillaceae</taxon>
        <taxon>Siminovitchia</taxon>
    </lineage>
</organism>
<dbReference type="GO" id="GO:0030170">
    <property type="term" value="F:pyridoxal phosphate binding"/>
    <property type="evidence" value="ECO:0007669"/>
    <property type="project" value="InterPro"/>
</dbReference>